<evidence type="ECO:0000256" key="1">
    <source>
        <dbReference type="SAM" id="MobiDB-lite"/>
    </source>
</evidence>
<reference evidence="2" key="1">
    <citation type="submission" date="2023-02" db="EMBL/GenBank/DDBJ databases">
        <title>Genome of toxic invasive species Heracleum sosnowskyi carries increased number of genes despite the absence of recent whole-genome duplications.</title>
        <authorList>
            <person name="Schelkunov M."/>
            <person name="Shtratnikova V."/>
            <person name="Makarenko M."/>
            <person name="Klepikova A."/>
            <person name="Omelchenko D."/>
            <person name="Novikova G."/>
            <person name="Obukhova E."/>
            <person name="Bogdanov V."/>
            <person name="Penin A."/>
            <person name="Logacheva M."/>
        </authorList>
    </citation>
    <scope>NUCLEOTIDE SEQUENCE</scope>
    <source>
        <strain evidence="2">Hsosn_3</strain>
        <tissue evidence="2">Leaf</tissue>
    </source>
</reference>
<evidence type="ECO:0008006" key="4">
    <source>
        <dbReference type="Google" id="ProtNLM"/>
    </source>
</evidence>
<proteinExistence type="predicted"/>
<dbReference type="AlphaFoldDB" id="A0AAD8IAC6"/>
<dbReference type="InterPro" id="IPR038765">
    <property type="entry name" value="Papain-like_cys_pep_sf"/>
</dbReference>
<sequence>MIKNVAEGEVFVGGFAEDDANIVASKVVECAEKVELEEIEPDEVELVFNSTYLFGPEVEKPKFKINEVISPDFNLGVAGSAEDFVLQVAREIYKVNSKVLVLRNVSGSGTSGLEKVTPAVPKRKIKLPAYLCSPFFQNFGSSSMEISEPIEASSIKGVCPFGANIGNLPYMYASEDFYNWLETGLILNKNRKKFYSKQENTISPSFNLGSELISEKMWFHTMEYGSSNLSNSHVNVFFHYLRKLSKYNPACWMNFTSTDCNFKKKLVSTCGLIAEYAAIEFKFSANQDVLDVINGYGLAFSSPYYSVDFVLFPIWLSEQKHWLLAILDFHGREIRKNYSSGTSIDSGVIMMSIAKYFFMEKNFPKDSFDISSHRSRITYLFYPYGVLKQIHGYESEAEYFDHDDGHDPGKKTRGGIAQTRK</sequence>
<organism evidence="2 3">
    <name type="scientific">Heracleum sosnowskyi</name>
    <dbReference type="NCBI Taxonomy" id="360622"/>
    <lineage>
        <taxon>Eukaryota</taxon>
        <taxon>Viridiplantae</taxon>
        <taxon>Streptophyta</taxon>
        <taxon>Embryophyta</taxon>
        <taxon>Tracheophyta</taxon>
        <taxon>Spermatophyta</taxon>
        <taxon>Magnoliopsida</taxon>
        <taxon>eudicotyledons</taxon>
        <taxon>Gunneridae</taxon>
        <taxon>Pentapetalae</taxon>
        <taxon>asterids</taxon>
        <taxon>campanulids</taxon>
        <taxon>Apiales</taxon>
        <taxon>Apiaceae</taxon>
        <taxon>Apioideae</taxon>
        <taxon>apioid superclade</taxon>
        <taxon>Tordylieae</taxon>
        <taxon>Tordyliinae</taxon>
        <taxon>Heracleum</taxon>
    </lineage>
</organism>
<protein>
    <recommendedName>
        <fullName evidence="4">Ubiquitin-like protease family profile domain-containing protein</fullName>
    </recommendedName>
</protein>
<evidence type="ECO:0000313" key="2">
    <source>
        <dbReference type="EMBL" id="KAK1380365.1"/>
    </source>
</evidence>
<gene>
    <name evidence="2" type="ORF">POM88_027109</name>
</gene>
<feature type="compositionally biased region" description="Basic and acidic residues" evidence="1">
    <location>
        <begin position="399"/>
        <end position="410"/>
    </location>
</feature>
<reference evidence="2" key="2">
    <citation type="submission" date="2023-05" db="EMBL/GenBank/DDBJ databases">
        <authorList>
            <person name="Schelkunov M.I."/>
        </authorList>
    </citation>
    <scope>NUCLEOTIDE SEQUENCE</scope>
    <source>
        <strain evidence="2">Hsosn_3</strain>
        <tissue evidence="2">Leaf</tissue>
    </source>
</reference>
<dbReference type="Proteomes" id="UP001237642">
    <property type="component" value="Unassembled WGS sequence"/>
</dbReference>
<keyword evidence="3" id="KW-1185">Reference proteome</keyword>
<feature type="region of interest" description="Disordered" evidence="1">
    <location>
        <begin position="399"/>
        <end position="421"/>
    </location>
</feature>
<accession>A0AAD8IAC6</accession>
<dbReference type="SUPFAM" id="SSF54001">
    <property type="entry name" value="Cysteine proteinases"/>
    <property type="match status" value="1"/>
</dbReference>
<comment type="caution">
    <text evidence="2">The sequence shown here is derived from an EMBL/GenBank/DDBJ whole genome shotgun (WGS) entry which is preliminary data.</text>
</comment>
<dbReference type="EMBL" id="JAUIZM010000006">
    <property type="protein sequence ID" value="KAK1380365.1"/>
    <property type="molecule type" value="Genomic_DNA"/>
</dbReference>
<dbReference type="Gene3D" id="3.40.395.10">
    <property type="entry name" value="Adenoviral Proteinase, Chain A"/>
    <property type="match status" value="1"/>
</dbReference>
<name>A0AAD8IAC6_9APIA</name>
<evidence type="ECO:0000313" key="3">
    <source>
        <dbReference type="Proteomes" id="UP001237642"/>
    </source>
</evidence>